<accession>A0A1F6BQT9</accession>
<evidence type="ECO:0000313" key="2">
    <source>
        <dbReference type="Proteomes" id="UP000178825"/>
    </source>
</evidence>
<comment type="caution">
    <text evidence="1">The sequence shown here is derived from an EMBL/GenBank/DDBJ whole genome shotgun (WGS) entry which is preliminary data.</text>
</comment>
<dbReference type="AlphaFoldDB" id="A0A1F6BQT9"/>
<reference evidence="1 2" key="1">
    <citation type="journal article" date="2016" name="Nat. Commun.">
        <title>Thousands of microbial genomes shed light on interconnected biogeochemical processes in an aquifer system.</title>
        <authorList>
            <person name="Anantharaman K."/>
            <person name="Brown C.T."/>
            <person name="Hug L.A."/>
            <person name="Sharon I."/>
            <person name="Castelle C.J."/>
            <person name="Probst A.J."/>
            <person name="Thomas B.C."/>
            <person name="Singh A."/>
            <person name="Wilkins M.J."/>
            <person name="Karaoz U."/>
            <person name="Brodie E.L."/>
            <person name="Williams K.H."/>
            <person name="Hubbard S.S."/>
            <person name="Banfield J.F."/>
        </authorList>
    </citation>
    <scope>NUCLEOTIDE SEQUENCE [LARGE SCALE GENOMIC DNA]</scope>
</reference>
<evidence type="ECO:0000313" key="1">
    <source>
        <dbReference type="EMBL" id="OGG39132.1"/>
    </source>
</evidence>
<protein>
    <submittedName>
        <fullName evidence="1">Uncharacterized protein</fullName>
    </submittedName>
</protein>
<gene>
    <name evidence="1" type="ORF">A3D55_00270</name>
</gene>
<dbReference type="Proteomes" id="UP000178825">
    <property type="component" value="Unassembled WGS sequence"/>
</dbReference>
<dbReference type="EMBL" id="MFKJ01000007">
    <property type="protein sequence ID" value="OGG39132.1"/>
    <property type="molecule type" value="Genomic_DNA"/>
</dbReference>
<proteinExistence type="predicted"/>
<organism evidence="1 2">
    <name type="scientific">Candidatus Jorgensenbacteria bacterium RIFCSPHIGHO2_02_FULL_45_20</name>
    <dbReference type="NCBI Taxonomy" id="1798470"/>
    <lineage>
        <taxon>Bacteria</taxon>
        <taxon>Candidatus Joergenseniibacteriota</taxon>
    </lineage>
</organism>
<name>A0A1F6BQT9_9BACT</name>
<sequence>MQESKQCQNCKQNFTIESEDFDFYKKIEVPAPTWCPECRMVRRWAFRNGMHLYKHKCDVPGHNEELISKYSEDAPVKVYDYEYWKSDAWSPLDYGRKYDEGRMFFEQFGKLFNDVPVKNLDIINSENCSFCPGVTDCKDCYMVVGGFMAEGCLFSNTCGMSKRCVDTLTVVACDTLYECSACTKCVNLMFCYHSVNCMDSKFLFDCRGCSNCFGCVGLRNRSYCISNKQYSKGEYLEQLRKINTGSYQSLTNAIESFEKFLRFFPRKFAFMKNAVNCTGNVIENAKDCQHCFEVINNVENCKYSFVIGEGIKDSYDLFAGGRGAELVYESGNINAGRRVFFCDRIQNSADMRYSVNCNSCSNCFGCVGLKSKEYCILNRQYTKEEYESLVPRIIKHMNDMPYISKRKNPSTGSGQVYKYGEFFPVDIFHFGYNETAAQEFNPLTKEEALEKGYRWKDNKGTSHLVEIHTSDIHDDIRNVSDDIFGKKIECAHQKVCNHNCTGAFRIVSEEMVFYRTYNIALPRLCPNCRYFNRLKFRTNWKLFHRRCMCNQQPTTNNLQHTIDNQTAPYQNTSKHFHGDSPCPNEFETSYVPDRPEIVYCEACYQSEVA</sequence>